<dbReference type="InterPro" id="IPR006156">
    <property type="entry name" value="Dihydroneopterin_aldolase"/>
</dbReference>
<dbReference type="EMBL" id="MU839839">
    <property type="protein sequence ID" value="KAK1752424.1"/>
    <property type="molecule type" value="Genomic_DNA"/>
</dbReference>
<comment type="pathway">
    <text evidence="2">Cofactor biosynthesis; tetrahydrofolate biosynthesis; 2-amino-4-hydroxy-6-hydroxymethyl-7,8-dihydropteridine diphosphate from 7,8-dihydroneopterin triphosphate: step 3/4.</text>
</comment>
<dbReference type="SUPFAM" id="SSF55620">
    <property type="entry name" value="Tetrahydrobiopterin biosynthesis enzymes-like"/>
    <property type="match status" value="1"/>
</dbReference>
<dbReference type="Gene3D" id="3.30.1130.10">
    <property type="match status" value="2"/>
</dbReference>
<evidence type="ECO:0000256" key="5">
    <source>
        <dbReference type="ARBA" id="ARBA00022909"/>
    </source>
</evidence>
<dbReference type="EC" id="4.1.2.25" evidence="4"/>
<evidence type="ECO:0000256" key="1">
    <source>
        <dbReference type="ARBA" id="ARBA00001353"/>
    </source>
</evidence>
<comment type="similarity">
    <text evidence="3">Belongs to the DHNA family.</text>
</comment>
<dbReference type="SMART" id="SM00905">
    <property type="entry name" value="FolB"/>
    <property type="match status" value="1"/>
</dbReference>
<evidence type="ECO:0000256" key="6">
    <source>
        <dbReference type="ARBA" id="ARBA00023239"/>
    </source>
</evidence>
<evidence type="ECO:0000259" key="8">
    <source>
        <dbReference type="SMART" id="SM00905"/>
    </source>
</evidence>
<evidence type="ECO:0000256" key="4">
    <source>
        <dbReference type="ARBA" id="ARBA00013043"/>
    </source>
</evidence>
<feature type="domain" description="Dihydroneopterin aldolase/epimerase" evidence="8">
    <location>
        <begin position="173"/>
        <end position="281"/>
    </location>
</feature>
<evidence type="ECO:0000313" key="10">
    <source>
        <dbReference type="Proteomes" id="UP001239445"/>
    </source>
</evidence>
<reference evidence="9" key="1">
    <citation type="submission" date="2023-06" db="EMBL/GenBank/DDBJ databases">
        <title>Genome-scale phylogeny and comparative genomics of the fungal order Sordariales.</title>
        <authorList>
            <consortium name="Lawrence Berkeley National Laboratory"/>
            <person name="Hensen N."/>
            <person name="Bonometti L."/>
            <person name="Westerberg I."/>
            <person name="Brannstrom I.O."/>
            <person name="Guillou S."/>
            <person name="Cros-Aarteil S."/>
            <person name="Calhoun S."/>
            <person name="Haridas S."/>
            <person name="Kuo A."/>
            <person name="Mondo S."/>
            <person name="Pangilinan J."/>
            <person name="Riley R."/>
            <person name="Labutti K."/>
            <person name="Andreopoulos B."/>
            <person name="Lipzen A."/>
            <person name="Chen C."/>
            <person name="Yanf M."/>
            <person name="Daum C."/>
            <person name="Ng V."/>
            <person name="Clum A."/>
            <person name="Steindorff A."/>
            <person name="Ohm R."/>
            <person name="Martin F."/>
            <person name="Silar P."/>
            <person name="Natvig D."/>
            <person name="Lalanne C."/>
            <person name="Gautier V."/>
            <person name="Ament-Velasquez S.L."/>
            <person name="Kruys A."/>
            <person name="Hutchinson M.I."/>
            <person name="Powell A.J."/>
            <person name="Barry K."/>
            <person name="Miller A.N."/>
            <person name="Grigoriev I.V."/>
            <person name="Debuchy R."/>
            <person name="Gladieux P."/>
            <person name="Thoren M.H."/>
            <person name="Johannesson H."/>
        </authorList>
    </citation>
    <scope>NUCLEOTIDE SEQUENCE</scope>
    <source>
        <strain evidence="9">PSN4</strain>
    </source>
</reference>
<keyword evidence="6" id="KW-0456">Lyase</keyword>
<dbReference type="Proteomes" id="UP001239445">
    <property type="component" value="Unassembled WGS sequence"/>
</dbReference>
<keyword evidence="5" id="KW-0289">Folate biosynthesis</keyword>
<dbReference type="GO" id="GO:0005737">
    <property type="term" value="C:cytoplasm"/>
    <property type="evidence" value="ECO:0007669"/>
    <property type="project" value="TreeGrafter"/>
</dbReference>
<dbReference type="GO" id="GO:0046656">
    <property type="term" value="P:folic acid biosynthetic process"/>
    <property type="evidence" value="ECO:0007669"/>
    <property type="project" value="UniProtKB-KW"/>
</dbReference>
<dbReference type="GO" id="GO:0004150">
    <property type="term" value="F:dihydroneopterin aldolase activity"/>
    <property type="evidence" value="ECO:0007669"/>
    <property type="project" value="UniProtKB-EC"/>
</dbReference>
<dbReference type="Pfam" id="PF02152">
    <property type="entry name" value="FolB"/>
    <property type="match status" value="1"/>
</dbReference>
<dbReference type="InterPro" id="IPR043133">
    <property type="entry name" value="GTP-CH-I_C/QueF"/>
</dbReference>
<sequence>MPFTPTTTLQTLHQAGPPPALVRLQNLQTTTTASRDAWNRPNKPQPLLLNASVSFSAPFPRAGPSDTLTNDTLNYGTLSKTILASASSVTKNSTTLPSLVGTIWQSLCGHDPSQKNERVSFDCLLTADVLASQVRHLSVSARLPKATLLGSGVSYTVSACFGDISPKTYATQLCLHELRVPTLIGVNENERLARQFVIATVAIDTYGYTPEQDVHTEMEAAVVKLMEESSFETLEALARHIADHVAAEFFKGLRKQVHVQLEKPTAVPFAEFPVVEIRVDSEP</sequence>
<protein>
    <recommendedName>
        <fullName evidence="4">dihydroneopterin aldolase</fullName>
        <ecNumber evidence="4">4.1.2.25</ecNumber>
    </recommendedName>
    <alternativeName>
        <fullName evidence="7">7,8-dihydroneopterin aldolase</fullName>
    </alternativeName>
</protein>
<accession>A0AAJ0B660</accession>
<dbReference type="PANTHER" id="PTHR42844:SF1">
    <property type="entry name" value="DIHYDRONEOPTERIN ALDOLASE 1-RELATED"/>
    <property type="match status" value="1"/>
</dbReference>
<comment type="catalytic activity">
    <reaction evidence="1">
        <text>7,8-dihydroneopterin = 6-hydroxymethyl-7,8-dihydropterin + glycolaldehyde</text>
        <dbReference type="Rhea" id="RHEA:10540"/>
        <dbReference type="ChEBI" id="CHEBI:17001"/>
        <dbReference type="ChEBI" id="CHEBI:17071"/>
        <dbReference type="ChEBI" id="CHEBI:44841"/>
        <dbReference type="EC" id="4.1.2.25"/>
    </reaction>
</comment>
<evidence type="ECO:0000256" key="3">
    <source>
        <dbReference type="ARBA" id="ARBA00005708"/>
    </source>
</evidence>
<dbReference type="PANTHER" id="PTHR42844">
    <property type="entry name" value="DIHYDRONEOPTERIN ALDOLASE 1-RELATED"/>
    <property type="match status" value="1"/>
</dbReference>
<proteinExistence type="inferred from homology"/>
<evidence type="ECO:0000256" key="2">
    <source>
        <dbReference type="ARBA" id="ARBA00005013"/>
    </source>
</evidence>
<evidence type="ECO:0000313" key="9">
    <source>
        <dbReference type="EMBL" id="KAK1752424.1"/>
    </source>
</evidence>
<comment type="caution">
    <text evidence="9">The sequence shown here is derived from an EMBL/GenBank/DDBJ whole genome shotgun (WGS) entry which is preliminary data.</text>
</comment>
<dbReference type="InterPro" id="IPR006157">
    <property type="entry name" value="FolB_dom"/>
</dbReference>
<evidence type="ECO:0000256" key="7">
    <source>
        <dbReference type="ARBA" id="ARBA00032903"/>
    </source>
</evidence>
<name>A0AAJ0B660_9PEZI</name>
<dbReference type="AlphaFoldDB" id="A0AAJ0B660"/>
<gene>
    <name evidence="9" type="ORF">QBC47DRAFT_388434</name>
</gene>
<organism evidence="9 10">
    <name type="scientific">Echria macrotheca</name>
    <dbReference type="NCBI Taxonomy" id="438768"/>
    <lineage>
        <taxon>Eukaryota</taxon>
        <taxon>Fungi</taxon>
        <taxon>Dikarya</taxon>
        <taxon>Ascomycota</taxon>
        <taxon>Pezizomycotina</taxon>
        <taxon>Sordariomycetes</taxon>
        <taxon>Sordariomycetidae</taxon>
        <taxon>Sordariales</taxon>
        <taxon>Schizotheciaceae</taxon>
        <taxon>Echria</taxon>
    </lineage>
</organism>
<keyword evidence="10" id="KW-1185">Reference proteome</keyword>